<dbReference type="InterPro" id="IPR017501">
    <property type="entry name" value="Phage_infect_YhgE_C"/>
</dbReference>
<dbReference type="InterPro" id="IPR023908">
    <property type="entry name" value="xxxLxxG_rpt"/>
</dbReference>
<evidence type="ECO:0000256" key="6">
    <source>
        <dbReference type="SAM" id="Phobius"/>
    </source>
</evidence>
<gene>
    <name evidence="7" type="ORF">SAC06_07625</name>
</gene>
<accession>A0AAU7V693</accession>
<feature type="transmembrane region" description="Helical" evidence="6">
    <location>
        <begin position="630"/>
        <end position="653"/>
    </location>
</feature>
<feature type="region of interest" description="Disordered" evidence="5">
    <location>
        <begin position="770"/>
        <end position="803"/>
    </location>
</feature>
<dbReference type="NCBIfam" id="TIGR03061">
    <property type="entry name" value="pip_yhgE_Nterm"/>
    <property type="match status" value="1"/>
</dbReference>
<dbReference type="InterPro" id="IPR017500">
    <property type="entry name" value="Phage_infect_YhgE_N"/>
</dbReference>
<feature type="transmembrane region" description="Helical" evidence="6">
    <location>
        <begin position="570"/>
        <end position="590"/>
    </location>
</feature>
<dbReference type="PANTHER" id="PTHR43077:SF5">
    <property type="entry name" value="PHAGE INFECTION PROTEIN"/>
    <property type="match status" value="1"/>
</dbReference>
<feature type="transmembrane region" description="Helical" evidence="6">
    <location>
        <begin position="681"/>
        <end position="704"/>
    </location>
</feature>
<evidence type="ECO:0000256" key="1">
    <source>
        <dbReference type="ARBA" id="ARBA00004141"/>
    </source>
</evidence>
<reference evidence="7" key="1">
    <citation type="submission" date="2023-11" db="EMBL/GenBank/DDBJ databases">
        <title>Scrofimicrobium hongkongense sp. nov., isolated from a patient with peritonitis.</title>
        <authorList>
            <person name="Lao H.Y."/>
            <person name="Wong A.Y.P."/>
            <person name="Ng T.L."/>
            <person name="Wong R.Y.L."/>
            <person name="Yau M.C.Y."/>
            <person name="Lam J.Y.W."/>
            <person name="Siu G.K.H."/>
        </authorList>
    </citation>
    <scope>NUCLEOTIDE SEQUENCE</scope>
    <source>
        <strain evidence="7">R131</strain>
    </source>
</reference>
<protein>
    <submittedName>
        <fullName evidence="7">YhgE/Pip domain-containing protein</fullName>
    </submittedName>
</protein>
<dbReference type="InterPro" id="IPR051328">
    <property type="entry name" value="T7SS_ABC-Transporter"/>
</dbReference>
<dbReference type="Gene3D" id="1.10.287.950">
    <property type="entry name" value="Methyl-accepting chemotaxis protein"/>
    <property type="match status" value="2"/>
</dbReference>
<name>A0AAU7V693_9ACTO</name>
<evidence type="ECO:0000313" key="7">
    <source>
        <dbReference type="EMBL" id="XBW07508.1"/>
    </source>
</evidence>
<evidence type="ECO:0000256" key="3">
    <source>
        <dbReference type="ARBA" id="ARBA00022989"/>
    </source>
</evidence>
<feature type="transmembrane region" description="Helical" evidence="6">
    <location>
        <begin position="596"/>
        <end position="623"/>
    </location>
</feature>
<dbReference type="NCBIfam" id="TIGR03057">
    <property type="entry name" value="xxxLxxG_by_4"/>
    <property type="match status" value="5"/>
</dbReference>
<sequence>MRGPKLTGNAFANILVILAIAFIPLMYGGLLSSAYQSPIEHLDHLRAAVVNEDQPATANLISGQRQTLDVGEMLVDTLTDPAPGQDVGFTWEELGRADAEAQLADGTLAAILYVPRSLSADVIQIGTSAAPNARPAQLELVTDDGVNYLTGTMARTVATALEDEIRATASKTYVDAILGSFGTIRQGMVSAADGADQLNTGADQLDRGLGELNSKIPSLSDGASQLSSGAEQLAGGANSLNSGLDAYTAGVDQAAAGANTLRGKTGQLQSGIEQLRAGSAQVAAGNKKLDDGFHQISDPVSELAPLPDELLKLVQDTAANLDELSAQCQQDYPGSDLCLFLEDLQSHQGEITAKAGEIADQANEAIGAVGQLQGSLDQLADGSAQLESGLTTLQTQVGSTSDGAANQTLIGGINALSSGLDQLSANSEQLRAGGGQLSDGSRQLAAGTSELNSQVPTLAAGVGQLDEGAGRLHDGTEQLAGALAEGSDQVPDYNHQDQDSIASTVSQLVGVEPIRANPVANNGAGFSPMFLSLALWVGAIAIFLVLPALDRGVRPGEHWALQAIRPGSTAALMAMIQAVIAVVLTNFSVQMEAKDLAGFVLVAVLASLTFAVINQACIAVLAYRGRFVSIVLLVLQITSMGATFPVETMPAFFQWIHPWLPMTYTQLSFRALIAGAGVPNIVWHTVGVLLLWWVVAVLVILWAAHHRYQKRPLPYDQALLPDNYPLDEDASPEELARRRDLKTEVFADWRAARHAVEGRFIMDRQRRGATTAVLEPSAPDEPNSDPEAPAADEGDSPTPTDQG</sequence>
<dbReference type="KEGG" id="sapp:SAC06_07625"/>
<evidence type="ECO:0000256" key="2">
    <source>
        <dbReference type="ARBA" id="ARBA00022692"/>
    </source>
</evidence>
<feature type="transmembrane region" description="Helical" evidence="6">
    <location>
        <begin position="529"/>
        <end position="549"/>
    </location>
</feature>
<keyword evidence="2 6" id="KW-0812">Transmembrane</keyword>
<keyword evidence="4 6" id="KW-0472">Membrane</keyword>
<evidence type="ECO:0000256" key="4">
    <source>
        <dbReference type="ARBA" id="ARBA00023136"/>
    </source>
</evidence>
<proteinExistence type="predicted"/>
<dbReference type="EMBL" id="CP138335">
    <property type="protein sequence ID" value="XBW07508.1"/>
    <property type="molecule type" value="Genomic_DNA"/>
</dbReference>
<dbReference type="PANTHER" id="PTHR43077">
    <property type="entry name" value="TRANSPORT PERMEASE YVFS-RELATED"/>
    <property type="match status" value="1"/>
</dbReference>
<keyword evidence="3 6" id="KW-1133">Transmembrane helix</keyword>
<dbReference type="AlphaFoldDB" id="A0AAU7V693"/>
<organism evidence="7">
    <name type="scientific">Scrofimicrobium appendicitidis</name>
    <dbReference type="NCBI Taxonomy" id="3079930"/>
    <lineage>
        <taxon>Bacteria</taxon>
        <taxon>Bacillati</taxon>
        <taxon>Actinomycetota</taxon>
        <taxon>Actinomycetes</taxon>
        <taxon>Actinomycetales</taxon>
        <taxon>Actinomycetaceae</taxon>
        <taxon>Scrofimicrobium</taxon>
    </lineage>
</organism>
<feature type="transmembrane region" description="Helical" evidence="6">
    <location>
        <begin position="12"/>
        <end position="35"/>
    </location>
</feature>
<dbReference type="RefSeq" id="WP_350257714.1">
    <property type="nucleotide sequence ID" value="NZ_CP138335.1"/>
</dbReference>
<evidence type="ECO:0000256" key="5">
    <source>
        <dbReference type="SAM" id="MobiDB-lite"/>
    </source>
</evidence>
<dbReference type="NCBIfam" id="TIGR03062">
    <property type="entry name" value="pip_yhgE_Cterm"/>
    <property type="match status" value="1"/>
</dbReference>
<dbReference type="GO" id="GO:0016020">
    <property type="term" value="C:membrane"/>
    <property type="evidence" value="ECO:0007669"/>
    <property type="project" value="UniProtKB-SubCell"/>
</dbReference>
<comment type="subcellular location">
    <subcellularLocation>
        <location evidence="1">Membrane</location>
        <topology evidence="1">Multi-pass membrane protein</topology>
    </subcellularLocation>
</comment>
<dbReference type="SUPFAM" id="SSF58104">
    <property type="entry name" value="Methyl-accepting chemotaxis protein (MCP) signaling domain"/>
    <property type="match status" value="1"/>
</dbReference>